<organism evidence="3 4">
    <name type="scientific">Mya arenaria</name>
    <name type="common">Soft-shell clam</name>
    <dbReference type="NCBI Taxonomy" id="6604"/>
    <lineage>
        <taxon>Eukaryota</taxon>
        <taxon>Metazoa</taxon>
        <taxon>Spiralia</taxon>
        <taxon>Lophotrochozoa</taxon>
        <taxon>Mollusca</taxon>
        <taxon>Bivalvia</taxon>
        <taxon>Autobranchia</taxon>
        <taxon>Heteroconchia</taxon>
        <taxon>Euheterodonta</taxon>
        <taxon>Imparidentia</taxon>
        <taxon>Neoheterodontei</taxon>
        <taxon>Myida</taxon>
        <taxon>Myoidea</taxon>
        <taxon>Myidae</taxon>
        <taxon>Mya</taxon>
    </lineage>
</organism>
<reference evidence="3" key="1">
    <citation type="submission" date="2022-11" db="EMBL/GenBank/DDBJ databases">
        <title>Centuries of genome instability and evolution in soft-shell clam transmissible cancer (bioRxiv).</title>
        <authorList>
            <person name="Hart S.F.M."/>
            <person name="Yonemitsu M.A."/>
            <person name="Giersch R.M."/>
            <person name="Beal B.F."/>
            <person name="Arriagada G."/>
            <person name="Davis B.W."/>
            <person name="Ostrander E.A."/>
            <person name="Goff S.P."/>
            <person name="Metzger M.J."/>
        </authorList>
    </citation>
    <scope>NUCLEOTIDE SEQUENCE</scope>
    <source>
        <strain evidence="3">MELC-2E11</strain>
        <tissue evidence="3">Siphon/mantle</tissue>
    </source>
</reference>
<dbReference type="Gene3D" id="2.40.180.10">
    <property type="entry name" value="Catalase core domain"/>
    <property type="match status" value="1"/>
</dbReference>
<accession>A0ABY7FIP9</accession>
<dbReference type="Proteomes" id="UP001164746">
    <property type="component" value="Chromosome 12"/>
</dbReference>
<evidence type="ECO:0000256" key="1">
    <source>
        <dbReference type="PROSITE-ProRule" id="PRU00152"/>
    </source>
</evidence>
<gene>
    <name evidence="3" type="ORF">MAR_014896</name>
</gene>
<name>A0ABY7FIP9_MYAAR</name>
<dbReference type="Gene3D" id="2.60.60.20">
    <property type="entry name" value="PLAT/LH2 domain"/>
    <property type="match status" value="2"/>
</dbReference>
<dbReference type="InterPro" id="IPR036392">
    <property type="entry name" value="PLAT/LH2_dom_sf"/>
</dbReference>
<comment type="caution">
    <text evidence="1">Lacks conserved residue(s) required for the propagation of feature annotation.</text>
</comment>
<dbReference type="SUPFAM" id="SSF49723">
    <property type="entry name" value="Lipase/lipooxygenase domain (PLAT/LH2 domain)"/>
    <property type="match status" value="3"/>
</dbReference>
<proteinExistence type="predicted"/>
<feature type="non-terminal residue" evidence="3">
    <location>
        <position position="1"/>
    </location>
</feature>
<feature type="domain" description="PLAT" evidence="2">
    <location>
        <begin position="1"/>
        <end position="120"/>
    </location>
</feature>
<protein>
    <submittedName>
        <fullName evidence="3">LOXH1-like protein</fullName>
    </submittedName>
</protein>
<dbReference type="InterPro" id="IPR001024">
    <property type="entry name" value="PLAT/LH2_dom"/>
</dbReference>
<dbReference type="PROSITE" id="PS50095">
    <property type="entry name" value="PLAT"/>
    <property type="match status" value="2"/>
</dbReference>
<feature type="non-terminal residue" evidence="3">
    <location>
        <position position="296"/>
    </location>
</feature>
<dbReference type="EMBL" id="CP111023">
    <property type="protein sequence ID" value="WAR20922.1"/>
    <property type="molecule type" value="Genomic_DNA"/>
</dbReference>
<dbReference type="CDD" id="cd01756">
    <property type="entry name" value="PLAT_repeat"/>
    <property type="match status" value="1"/>
</dbReference>
<sequence length="296" mass="33484">YSYIITVSTGDYPNAGTDANVFVLLHNGKKKQDSGKVWLSDWKFKRGMAEIFDINLQLMLSPLTSLKIGHDDTGLETGWYCEQNTWNVWVKTSDINSAGTTANVRICLYGKKGKSKEIQLDNKGDFKKGHVDHFKAHIEEIGTPYKLRINMEIVGAKEKYAFKCNRWLADYKDDFSIVRELPAQGPGIKNPLPLEKYKVQVFTGTKSMAGTNANVYVNIFGERGDTSVRFLKKSQNMDKFERGKMDEFVLEAVSVLKLTKIRIGHDGKGIGAGWYLDKVVVSQIGEKKYNQEFVCQ</sequence>
<dbReference type="InterPro" id="IPR052970">
    <property type="entry name" value="Inner_ear_hair_cell_LOXHD"/>
</dbReference>
<evidence type="ECO:0000313" key="4">
    <source>
        <dbReference type="Proteomes" id="UP001164746"/>
    </source>
</evidence>
<dbReference type="PANTHER" id="PTHR45901">
    <property type="entry name" value="PROTEIN CBG12474"/>
    <property type="match status" value="1"/>
</dbReference>
<dbReference type="PANTHER" id="PTHR45901:SF3">
    <property type="entry name" value="LIPOXYGENASE HOMOLOGY DOMAIN-CONTAINING PROTEIN 1"/>
    <property type="match status" value="1"/>
</dbReference>
<dbReference type="Pfam" id="PF01477">
    <property type="entry name" value="PLAT"/>
    <property type="match status" value="3"/>
</dbReference>
<feature type="domain" description="PLAT" evidence="2">
    <location>
        <begin position="195"/>
        <end position="296"/>
    </location>
</feature>
<evidence type="ECO:0000313" key="3">
    <source>
        <dbReference type="EMBL" id="WAR20922.1"/>
    </source>
</evidence>
<evidence type="ECO:0000259" key="2">
    <source>
        <dbReference type="PROSITE" id="PS50095"/>
    </source>
</evidence>
<keyword evidence="4" id="KW-1185">Reference proteome</keyword>